<dbReference type="OrthoDB" id="57939at2759"/>
<dbReference type="InterPro" id="IPR036144">
    <property type="entry name" value="RibA-like_sf"/>
</dbReference>
<comment type="caution">
    <text evidence="1">The sequence shown here is derived from an EMBL/GenBank/DDBJ whole genome shotgun (WGS) entry which is preliminary data.</text>
</comment>
<gene>
    <name evidence="1" type="ORF">H1R20_g8813</name>
</gene>
<dbReference type="PANTHER" id="PTHR47259:SF2">
    <property type="entry name" value="URACIL-REGULATED PROTEIN 1"/>
    <property type="match status" value="1"/>
</dbReference>
<reference evidence="1" key="1">
    <citation type="submission" date="2022-06" db="EMBL/GenBank/DDBJ databases">
        <title>Genome Sequence of Candolleomyces eurysporus.</title>
        <authorList>
            <person name="Buettner E."/>
        </authorList>
    </citation>
    <scope>NUCLEOTIDE SEQUENCE</scope>
    <source>
        <strain evidence="1">VTCC 930004</strain>
    </source>
</reference>
<name>A0A9W8J4Z5_9AGAR</name>
<dbReference type="Gene3D" id="3.40.50.10990">
    <property type="entry name" value="GTP cyclohydrolase II"/>
    <property type="match status" value="1"/>
</dbReference>
<accession>A0A9W8J4Z5</accession>
<keyword evidence="2" id="KW-1185">Reference proteome</keyword>
<sequence length="99" mass="11181">MIAGVKDMRFQALMPDVLHWLGIKKVDKMVSMSDMKYDAIVNSGIPILHRYDIPDYLIPPDSRVEIDAKIAAGYFSSGKQVTEADLVKTVGRTWEETDH</sequence>
<dbReference type="SUPFAM" id="SSF142695">
    <property type="entry name" value="RibA-like"/>
    <property type="match status" value="1"/>
</dbReference>
<evidence type="ECO:0000313" key="2">
    <source>
        <dbReference type="Proteomes" id="UP001140091"/>
    </source>
</evidence>
<organism evidence="1 2">
    <name type="scientific">Candolleomyces eurysporus</name>
    <dbReference type="NCBI Taxonomy" id="2828524"/>
    <lineage>
        <taxon>Eukaryota</taxon>
        <taxon>Fungi</taxon>
        <taxon>Dikarya</taxon>
        <taxon>Basidiomycota</taxon>
        <taxon>Agaricomycotina</taxon>
        <taxon>Agaricomycetes</taxon>
        <taxon>Agaricomycetidae</taxon>
        <taxon>Agaricales</taxon>
        <taxon>Agaricineae</taxon>
        <taxon>Psathyrellaceae</taxon>
        <taxon>Candolleomyces</taxon>
    </lineage>
</organism>
<protein>
    <submittedName>
        <fullName evidence="1">Uncharacterized protein</fullName>
    </submittedName>
</protein>
<dbReference type="EMBL" id="JANBPK010000932">
    <property type="protein sequence ID" value="KAJ2928277.1"/>
    <property type="molecule type" value="Genomic_DNA"/>
</dbReference>
<dbReference type="PANTHER" id="PTHR47259">
    <property type="match status" value="1"/>
</dbReference>
<dbReference type="AlphaFoldDB" id="A0A9W8J4Z5"/>
<dbReference type="Proteomes" id="UP001140091">
    <property type="component" value="Unassembled WGS sequence"/>
</dbReference>
<feature type="non-terminal residue" evidence="1">
    <location>
        <position position="99"/>
    </location>
</feature>
<proteinExistence type="predicted"/>
<evidence type="ECO:0000313" key="1">
    <source>
        <dbReference type="EMBL" id="KAJ2928277.1"/>
    </source>
</evidence>